<evidence type="ECO:0000256" key="3">
    <source>
        <dbReference type="ARBA" id="ARBA00022737"/>
    </source>
</evidence>
<dbReference type="Gene3D" id="3.30.870.10">
    <property type="entry name" value="Endonuclease Chain A"/>
    <property type="match status" value="1"/>
</dbReference>
<accession>A0A3M7SXU8</accession>
<dbReference type="EC" id="3.1.4.4" evidence="2"/>
<keyword evidence="3" id="KW-0677">Repeat</keyword>
<keyword evidence="6" id="KW-0443">Lipid metabolism</keyword>
<evidence type="ECO:0000256" key="5">
    <source>
        <dbReference type="ARBA" id="ARBA00022963"/>
    </source>
</evidence>
<dbReference type="Gene3D" id="2.30.29.30">
    <property type="entry name" value="Pleckstrin-homology domain (PH domain)/Phosphotyrosine-binding domain (PTB)"/>
    <property type="match status" value="1"/>
</dbReference>
<dbReference type="InterPro" id="IPR001849">
    <property type="entry name" value="PH_domain"/>
</dbReference>
<dbReference type="PANTHER" id="PTHR18896">
    <property type="entry name" value="PHOSPHOLIPASE D"/>
    <property type="match status" value="1"/>
</dbReference>
<dbReference type="OrthoDB" id="14911at2759"/>
<dbReference type="Pfam" id="PF00614">
    <property type="entry name" value="PLDc"/>
    <property type="match status" value="1"/>
</dbReference>
<dbReference type="SUPFAM" id="SSF56024">
    <property type="entry name" value="Phospholipase D/nuclease"/>
    <property type="match status" value="1"/>
</dbReference>
<evidence type="ECO:0000313" key="8">
    <source>
        <dbReference type="EMBL" id="RNA40556.1"/>
    </source>
</evidence>
<evidence type="ECO:0000256" key="2">
    <source>
        <dbReference type="ARBA" id="ARBA00012027"/>
    </source>
</evidence>
<dbReference type="Proteomes" id="UP000276133">
    <property type="component" value="Unassembled WGS sequence"/>
</dbReference>
<sequence length="350" mass="41040">MSLLNYYHTFLSVSPLSFISSLSPSLIEDLLCKKSGDIQLYGNCIKSRILCQKLKIWYEKRWFCLKDTFIVYLNSFLNYSISFVMLVDCAFECKMTIKANAYHAIEIKNLERRLTLKCKSSHQQNDWFQKIMLMVRNSGKDFNDKTLLRYGSFAPNRASQLCRWYVNSSTYMEHIMHALNGAQEEIYIADWWLCPELYLKRPTDDFEYRLDKILLNKAKAGVKVYILLYKEITLVIDLMSLRTRQILTEHGSNPNIKVLRHPDHFFDGVFMWSHHEKFVVIDQTVGFIGGIDLCYGRWDDEYHRLVDLGTKKNITQIVNKKEPNANKITVHSQSEINVIFLKIILGGRDL</sequence>
<dbReference type="SUPFAM" id="SSF50729">
    <property type="entry name" value="PH domain-like"/>
    <property type="match status" value="1"/>
</dbReference>
<keyword evidence="9" id="KW-1185">Reference proteome</keyword>
<evidence type="ECO:0000256" key="4">
    <source>
        <dbReference type="ARBA" id="ARBA00022801"/>
    </source>
</evidence>
<protein>
    <recommendedName>
        <fullName evidence="2">phospholipase D</fullName>
        <ecNumber evidence="2">3.1.4.4</ecNumber>
    </recommendedName>
</protein>
<dbReference type="InterPro" id="IPR015679">
    <property type="entry name" value="PLipase_D_fam"/>
</dbReference>
<dbReference type="PROSITE" id="PS50035">
    <property type="entry name" value="PLD"/>
    <property type="match status" value="1"/>
</dbReference>
<keyword evidence="4" id="KW-0378">Hydrolase</keyword>
<organism evidence="8 9">
    <name type="scientific">Brachionus plicatilis</name>
    <name type="common">Marine rotifer</name>
    <name type="synonym">Brachionus muelleri</name>
    <dbReference type="NCBI Taxonomy" id="10195"/>
    <lineage>
        <taxon>Eukaryota</taxon>
        <taxon>Metazoa</taxon>
        <taxon>Spiralia</taxon>
        <taxon>Gnathifera</taxon>
        <taxon>Rotifera</taxon>
        <taxon>Eurotatoria</taxon>
        <taxon>Monogononta</taxon>
        <taxon>Pseudotrocha</taxon>
        <taxon>Ploima</taxon>
        <taxon>Brachionidae</taxon>
        <taxon>Brachionus</taxon>
    </lineage>
</organism>
<dbReference type="GO" id="GO:0004630">
    <property type="term" value="F:phospholipase D activity"/>
    <property type="evidence" value="ECO:0007669"/>
    <property type="project" value="UniProtKB-EC"/>
</dbReference>
<dbReference type="AlphaFoldDB" id="A0A3M7SXU8"/>
<evidence type="ECO:0000313" key="9">
    <source>
        <dbReference type="Proteomes" id="UP000276133"/>
    </source>
</evidence>
<dbReference type="EMBL" id="REGN01000632">
    <property type="protein sequence ID" value="RNA40556.1"/>
    <property type="molecule type" value="Genomic_DNA"/>
</dbReference>
<dbReference type="SMART" id="SM00155">
    <property type="entry name" value="PLDc"/>
    <property type="match status" value="1"/>
</dbReference>
<dbReference type="SMART" id="SM00233">
    <property type="entry name" value="PH"/>
    <property type="match status" value="1"/>
</dbReference>
<dbReference type="InterPro" id="IPR011993">
    <property type="entry name" value="PH-like_dom_sf"/>
</dbReference>
<comment type="caution">
    <text evidence="8">The sequence shown here is derived from an EMBL/GenBank/DDBJ whole genome shotgun (WGS) entry which is preliminary data.</text>
</comment>
<reference evidence="8 9" key="1">
    <citation type="journal article" date="2018" name="Sci. Rep.">
        <title>Genomic signatures of local adaptation to the degree of environmental predictability in rotifers.</title>
        <authorList>
            <person name="Franch-Gras L."/>
            <person name="Hahn C."/>
            <person name="Garcia-Roger E.M."/>
            <person name="Carmona M.J."/>
            <person name="Serra M."/>
            <person name="Gomez A."/>
        </authorList>
    </citation>
    <scope>NUCLEOTIDE SEQUENCE [LARGE SCALE GENOMIC DNA]</scope>
    <source>
        <strain evidence="8">HYR1</strain>
    </source>
</reference>
<dbReference type="InterPro" id="IPR001736">
    <property type="entry name" value="PLipase_D/transphosphatidylase"/>
</dbReference>
<dbReference type="GO" id="GO:0009395">
    <property type="term" value="P:phospholipid catabolic process"/>
    <property type="evidence" value="ECO:0007669"/>
    <property type="project" value="TreeGrafter"/>
</dbReference>
<proteinExistence type="predicted"/>
<dbReference type="PANTHER" id="PTHR18896:SF76">
    <property type="entry name" value="PHOSPHOLIPASE"/>
    <property type="match status" value="1"/>
</dbReference>
<comment type="catalytic activity">
    <reaction evidence="1">
        <text>a 1,2-diacyl-sn-glycero-3-phosphocholine + H2O = a 1,2-diacyl-sn-glycero-3-phosphate + choline + H(+)</text>
        <dbReference type="Rhea" id="RHEA:14445"/>
        <dbReference type="ChEBI" id="CHEBI:15354"/>
        <dbReference type="ChEBI" id="CHEBI:15377"/>
        <dbReference type="ChEBI" id="CHEBI:15378"/>
        <dbReference type="ChEBI" id="CHEBI:57643"/>
        <dbReference type="ChEBI" id="CHEBI:58608"/>
        <dbReference type="EC" id="3.1.4.4"/>
    </reaction>
</comment>
<keyword evidence="5" id="KW-0442">Lipid degradation</keyword>
<feature type="domain" description="PLD phosphodiesterase" evidence="7">
    <location>
        <begin position="270"/>
        <end position="297"/>
    </location>
</feature>
<evidence type="ECO:0000256" key="1">
    <source>
        <dbReference type="ARBA" id="ARBA00000798"/>
    </source>
</evidence>
<evidence type="ECO:0000256" key="6">
    <source>
        <dbReference type="ARBA" id="ARBA00023098"/>
    </source>
</evidence>
<dbReference type="STRING" id="10195.A0A3M7SXU8"/>
<name>A0A3M7SXU8_BRAPC</name>
<evidence type="ECO:0000259" key="7">
    <source>
        <dbReference type="PROSITE" id="PS50035"/>
    </source>
</evidence>
<gene>
    <name evidence="8" type="ORF">BpHYR1_007369</name>
</gene>